<dbReference type="Gene3D" id="3.30.70.1410">
    <property type="entry name" value="yhjk (haloacid dehalogenase-like hydrolase protein) domain"/>
    <property type="match status" value="1"/>
</dbReference>
<dbReference type="SFLD" id="SFLDG01141">
    <property type="entry name" value="C2.B.1:_Sucrose_Phosphatase_Li"/>
    <property type="match status" value="1"/>
</dbReference>
<accession>A0ABV5BGC2</accession>
<protein>
    <submittedName>
        <fullName evidence="3">HAD-IIB family hydrolase</fullName>
    </submittedName>
</protein>
<evidence type="ECO:0000313" key="4">
    <source>
        <dbReference type="Proteomes" id="UP001580407"/>
    </source>
</evidence>
<dbReference type="NCBIfam" id="TIGR01484">
    <property type="entry name" value="HAD-SF-IIB"/>
    <property type="match status" value="1"/>
</dbReference>
<evidence type="ECO:0000259" key="2">
    <source>
        <dbReference type="Pfam" id="PF05116"/>
    </source>
</evidence>
<dbReference type="SUPFAM" id="SSF56784">
    <property type="entry name" value="HAD-like"/>
    <property type="match status" value="1"/>
</dbReference>
<dbReference type="InterPro" id="IPR006379">
    <property type="entry name" value="HAD-SF_hydro_IIB"/>
</dbReference>
<dbReference type="InterPro" id="IPR006380">
    <property type="entry name" value="SPP-like_dom"/>
</dbReference>
<feature type="domain" description="Sucrose phosphatase-like" evidence="2">
    <location>
        <begin position="23"/>
        <end position="262"/>
    </location>
</feature>
<proteinExistence type="predicted"/>
<dbReference type="EMBL" id="JBHILM010000041">
    <property type="protein sequence ID" value="MFB5684454.1"/>
    <property type="molecule type" value="Genomic_DNA"/>
</dbReference>
<dbReference type="RefSeq" id="WP_375528136.1">
    <property type="nucleotide sequence ID" value="NZ_JBHILM010000041.1"/>
</dbReference>
<keyword evidence="4" id="KW-1185">Reference proteome</keyword>
<dbReference type="GO" id="GO:0016787">
    <property type="term" value="F:hydrolase activity"/>
    <property type="evidence" value="ECO:0007669"/>
    <property type="project" value="UniProtKB-KW"/>
</dbReference>
<dbReference type="Proteomes" id="UP001580407">
    <property type="component" value="Unassembled WGS sequence"/>
</dbReference>
<dbReference type="SFLD" id="SFLDS00003">
    <property type="entry name" value="Haloacid_Dehalogenase"/>
    <property type="match status" value="1"/>
</dbReference>
<sequence>MLKKNAGRTFRTMQVMKSTQETQYLILCDFDETYYPHEGTDAQLIKLHELEQYLNYLGERHLAKIGWVTGSSLNQILQKMKTAGIAYLPHFIASDLGTEIWMTDFDGQLHSLPQWESSIRNSGFSRYAVEEICNELRSIYNIRLQAQTQHGQAPHKMNFYYYVKSEAGTRYDLNVIKQLAFNYGIQVNINRCNPKAGDPHQAYDIDFIPNGAGKKQAAHFMRTYYNVPIERTIAFGDSGNDIEMLKAAKYGYLLQNATPEAKSLYPNIAPFPYAEGILHVCKTIFP</sequence>
<evidence type="ECO:0000313" key="3">
    <source>
        <dbReference type="EMBL" id="MFB5684454.1"/>
    </source>
</evidence>
<dbReference type="PANTHER" id="PTHR10000:SF57">
    <property type="entry name" value="KANOSAMINE-6-PHOSPHATE PHOSPHATASE"/>
    <property type="match status" value="1"/>
</dbReference>
<evidence type="ECO:0000256" key="1">
    <source>
        <dbReference type="ARBA" id="ARBA00022801"/>
    </source>
</evidence>
<dbReference type="PANTHER" id="PTHR10000">
    <property type="entry name" value="PHOSPHOSERINE PHOSPHATASE"/>
    <property type="match status" value="1"/>
</dbReference>
<dbReference type="SFLD" id="SFLDG01140">
    <property type="entry name" value="C2.B:_Phosphomannomutase_and_P"/>
    <property type="match status" value="1"/>
</dbReference>
<dbReference type="Pfam" id="PF05116">
    <property type="entry name" value="S6PP"/>
    <property type="match status" value="1"/>
</dbReference>
<dbReference type="InterPro" id="IPR023214">
    <property type="entry name" value="HAD_sf"/>
</dbReference>
<comment type="caution">
    <text evidence="3">The sequence shown here is derived from an EMBL/GenBank/DDBJ whole genome shotgun (WGS) entry which is preliminary data.</text>
</comment>
<reference evidence="3 4" key="1">
    <citation type="submission" date="2024-09" db="EMBL/GenBank/DDBJ databases">
        <authorList>
            <person name="Ruan L."/>
        </authorList>
    </citation>
    <scope>NUCLEOTIDE SEQUENCE [LARGE SCALE GENOMIC DNA]</scope>
    <source>
        <strain evidence="3 4">D33</strain>
    </source>
</reference>
<dbReference type="PROSITE" id="PS01229">
    <property type="entry name" value="COF_2"/>
    <property type="match status" value="1"/>
</dbReference>
<dbReference type="InterPro" id="IPR036412">
    <property type="entry name" value="HAD-like_sf"/>
</dbReference>
<gene>
    <name evidence="3" type="ORF">ACE3NQ_26470</name>
</gene>
<keyword evidence="1 3" id="KW-0378">Hydrolase</keyword>
<name>A0ABV5BGC2_9BACL</name>
<organism evidence="3 4">
    <name type="scientific">Paenibacillus terreus</name>
    <dbReference type="NCBI Taxonomy" id="1387834"/>
    <lineage>
        <taxon>Bacteria</taxon>
        <taxon>Bacillati</taxon>
        <taxon>Bacillota</taxon>
        <taxon>Bacilli</taxon>
        <taxon>Bacillales</taxon>
        <taxon>Paenibacillaceae</taxon>
        <taxon>Paenibacillus</taxon>
    </lineage>
</organism>
<dbReference type="Gene3D" id="3.40.50.1000">
    <property type="entry name" value="HAD superfamily/HAD-like"/>
    <property type="match status" value="1"/>
</dbReference>